<evidence type="ECO:0000256" key="1">
    <source>
        <dbReference type="ARBA" id="ARBA00010319"/>
    </source>
</evidence>
<feature type="compositionally biased region" description="Polar residues" evidence="2">
    <location>
        <begin position="279"/>
        <end position="302"/>
    </location>
</feature>
<evidence type="ECO:0000259" key="3">
    <source>
        <dbReference type="Pfam" id="PF14648"/>
    </source>
</evidence>
<feature type="compositionally biased region" description="Low complexity" evidence="2">
    <location>
        <begin position="88"/>
        <end position="106"/>
    </location>
</feature>
<feature type="compositionally biased region" description="Pro residues" evidence="2">
    <location>
        <begin position="224"/>
        <end position="239"/>
    </location>
</feature>
<evidence type="ECO:0000313" key="4">
    <source>
        <dbReference type="EMBL" id="CAE0487537.1"/>
    </source>
</evidence>
<dbReference type="InterPro" id="IPR028097">
    <property type="entry name" value="FAM91_C_dom"/>
</dbReference>
<feature type="region of interest" description="Disordered" evidence="2">
    <location>
        <begin position="223"/>
        <end position="308"/>
    </location>
</feature>
<dbReference type="Pfam" id="PF14648">
    <property type="entry name" value="FAM91_C"/>
    <property type="match status" value="1"/>
</dbReference>
<organism evidence="4">
    <name type="scientific">Dunaliella tertiolecta</name>
    <name type="common">Green alga</name>
    <dbReference type="NCBI Taxonomy" id="3047"/>
    <lineage>
        <taxon>Eukaryota</taxon>
        <taxon>Viridiplantae</taxon>
        <taxon>Chlorophyta</taxon>
        <taxon>core chlorophytes</taxon>
        <taxon>Chlorophyceae</taxon>
        <taxon>CS clade</taxon>
        <taxon>Chlamydomonadales</taxon>
        <taxon>Dunaliellaceae</taxon>
        <taxon>Dunaliella</taxon>
    </lineage>
</organism>
<sequence>MGAAAGGGQQPCGSKGWEEVLLQGEAAHDSNFGSAGQCQREGGGSAAGPEGGVVDVPLPLPRALRDSVRASVPSLARYWDNGGLHAPQAQQLQQQPQQQPQQQASQSNSGGVKDLLGDDVTVPIPHTMPASHSMPGGGQESKTSPARKGSGVSSKGRSSTERLPQAMLLRGLDRRSGLPCDIAVARDVLVALEKTGLSGMVGYLRTARVPGMVSHTAAATAVAPAPPPKLTPCTPPPSAQPSAAQMPGIHRSQGGDDQPGQWASAEGSVPIDAGDSRGPPQNLSARQSPELSSATQQGQQMQAGRVEAEKEDVLQMGGGWVPVAVQLGVPLYSLSLCKAVCKCAQEQGALSQEGREAQVLAQCMLQTALQDLISQFTVAVHGSSSSSSSALAPGGGAPAFAAVALPTCNLYFDGTNLEVVDLQGSLQRGGVSWCC</sequence>
<dbReference type="AlphaFoldDB" id="A0A7S3QN27"/>
<protein>
    <recommendedName>
        <fullName evidence="3">FAM91 C-terminal domain-containing protein</fullName>
    </recommendedName>
</protein>
<dbReference type="InterPro" id="IPR039199">
    <property type="entry name" value="FAM91"/>
</dbReference>
<feature type="domain" description="FAM91 C-terminal" evidence="3">
    <location>
        <begin position="293"/>
        <end position="418"/>
    </location>
</feature>
<feature type="compositionally biased region" description="Gly residues" evidence="2">
    <location>
        <begin position="41"/>
        <end position="51"/>
    </location>
</feature>
<reference evidence="4" key="1">
    <citation type="submission" date="2021-01" db="EMBL/GenBank/DDBJ databases">
        <authorList>
            <person name="Corre E."/>
            <person name="Pelletier E."/>
            <person name="Niang G."/>
            <person name="Scheremetjew M."/>
            <person name="Finn R."/>
            <person name="Kale V."/>
            <person name="Holt S."/>
            <person name="Cochrane G."/>
            <person name="Meng A."/>
            <person name="Brown T."/>
            <person name="Cohen L."/>
        </authorList>
    </citation>
    <scope>NUCLEOTIDE SEQUENCE</scope>
    <source>
        <strain evidence="4">CCMP1320</strain>
    </source>
</reference>
<dbReference type="EMBL" id="HBIP01005201">
    <property type="protein sequence ID" value="CAE0487537.1"/>
    <property type="molecule type" value="Transcribed_RNA"/>
</dbReference>
<dbReference type="PANTHER" id="PTHR28441">
    <property type="entry name" value="PROTEIN FAM91A1"/>
    <property type="match status" value="1"/>
</dbReference>
<feature type="region of interest" description="Disordered" evidence="2">
    <location>
        <begin position="24"/>
        <end position="58"/>
    </location>
</feature>
<proteinExistence type="inferred from homology"/>
<comment type="similarity">
    <text evidence="1">Belongs to the FAM91 family.</text>
</comment>
<gene>
    <name evidence="4" type="ORF">DTER00134_LOCUS2583</name>
</gene>
<accession>A0A7S3QN27</accession>
<feature type="compositionally biased region" description="Low complexity" evidence="2">
    <location>
        <begin position="147"/>
        <end position="157"/>
    </location>
</feature>
<feature type="region of interest" description="Disordered" evidence="2">
    <location>
        <begin position="88"/>
        <end position="164"/>
    </location>
</feature>
<dbReference type="PANTHER" id="PTHR28441:SF2">
    <property type="entry name" value="PROTEIN FAM91A1"/>
    <property type="match status" value="1"/>
</dbReference>
<name>A0A7S3QN27_DUNTE</name>
<evidence type="ECO:0000256" key="2">
    <source>
        <dbReference type="SAM" id="MobiDB-lite"/>
    </source>
</evidence>